<protein>
    <submittedName>
        <fullName evidence="2">Uncharacterized protein</fullName>
    </submittedName>
</protein>
<keyword evidence="3" id="KW-1185">Reference proteome</keyword>
<organism evidence="2 3">
    <name type="scientific">Natronospira elongata</name>
    <dbReference type="NCBI Taxonomy" id="3110268"/>
    <lineage>
        <taxon>Bacteria</taxon>
        <taxon>Pseudomonadati</taxon>
        <taxon>Pseudomonadota</taxon>
        <taxon>Gammaproteobacteria</taxon>
        <taxon>Natronospirales</taxon>
        <taxon>Natronospiraceae</taxon>
        <taxon>Natronospira</taxon>
    </lineage>
</organism>
<keyword evidence="1" id="KW-0812">Transmembrane</keyword>
<keyword evidence="1" id="KW-0472">Membrane</keyword>
<keyword evidence="1" id="KW-1133">Transmembrane helix</keyword>
<dbReference type="Proteomes" id="UP001302316">
    <property type="component" value="Unassembled WGS sequence"/>
</dbReference>
<comment type="caution">
    <text evidence="2">The sequence shown here is derived from an EMBL/GenBank/DDBJ whole genome shotgun (WGS) entry which is preliminary data.</text>
</comment>
<dbReference type="EMBL" id="JAYGII010000041">
    <property type="protein sequence ID" value="MEA5446584.1"/>
    <property type="molecule type" value="Genomic_DNA"/>
</dbReference>
<feature type="transmembrane region" description="Helical" evidence="1">
    <location>
        <begin position="104"/>
        <end position="129"/>
    </location>
</feature>
<evidence type="ECO:0000256" key="1">
    <source>
        <dbReference type="SAM" id="Phobius"/>
    </source>
</evidence>
<sequence>MQSIPLAMKTLLGVLVAQVLIILAGLLLLGWDLLGVPLAFGLPLGNFLAWTGMMTLAAIALMGSPSGRVWQMSAWIVLAMAIAWLPFSLVIFDHPTFSGTTSFWWSIWVYYSLAMIVVPLALLLFNGMVRLWWRFSNRRHLIGR</sequence>
<evidence type="ECO:0000313" key="3">
    <source>
        <dbReference type="Proteomes" id="UP001302316"/>
    </source>
</evidence>
<evidence type="ECO:0000313" key="2">
    <source>
        <dbReference type="EMBL" id="MEA5446584.1"/>
    </source>
</evidence>
<accession>A0AAP6JHV1</accession>
<proteinExistence type="predicted"/>
<name>A0AAP6JHV1_9GAMM</name>
<feature type="transmembrane region" description="Helical" evidence="1">
    <location>
        <begin position="12"/>
        <end position="34"/>
    </location>
</feature>
<feature type="transmembrane region" description="Helical" evidence="1">
    <location>
        <begin position="40"/>
        <end position="62"/>
    </location>
</feature>
<dbReference type="RefSeq" id="WP_346052934.1">
    <property type="nucleotide sequence ID" value="NZ_JAYGII010000041.1"/>
</dbReference>
<reference evidence="2 3" key="1">
    <citation type="submission" date="2023-12" db="EMBL/GenBank/DDBJ databases">
        <title>Whole-genome sequencing of halo(alkali)philic microorganisms from hypersaline lakes.</title>
        <authorList>
            <person name="Sorokin D.Y."/>
            <person name="Merkel A.Y."/>
            <person name="Messina E."/>
            <person name="Yakimov M."/>
        </authorList>
    </citation>
    <scope>NUCLEOTIDE SEQUENCE [LARGE SCALE GENOMIC DNA]</scope>
    <source>
        <strain evidence="2 3">AB-CW1</strain>
    </source>
</reference>
<dbReference type="AlphaFoldDB" id="A0AAP6JHV1"/>
<gene>
    <name evidence="2" type="ORF">VCB98_12225</name>
</gene>
<feature type="transmembrane region" description="Helical" evidence="1">
    <location>
        <begin position="74"/>
        <end position="92"/>
    </location>
</feature>